<keyword evidence="2" id="KW-0479">Metal-binding</keyword>
<dbReference type="PANTHER" id="PTHR47338">
    <property type="entry name" value="ZN(II)2CYS6 TRANSCRIPTION FACTOR (EUROFUNG)-RELATED"/>
    <property type="match status" value="1"/>
</dbReference>
<evidence type="ECO:0000256" key="6">
    <source>
        <dbReference type="SAM" id="MobiDB-lite"/>
    </source>
</evidence>
<dbReference type="Pfam" id="PF00172">
    <property type="entry name" value="Zn_clus"/>
    <property type="match status" value="1"/>
</dbReference>
<dbReference type="InterPro" id="IPR036864">
    <property type="entry name" value="Zn2-C6_fun-type_DNA-bd_sf"/>
</dbReference>
<organism evidence="8 9">
    <name type="scientific">Cephalotrichum gorgonifer</name>
    <dbReference type="NCBI Taxonomy" id="2041049"/>
    <lineage>
        <taxon>Eukaryota</taxon>
        <taxon>Fungi</taxon>
        <taxon>Dikarya</taxon>
        <taxon>Ascomycota</taxon>
        <taxon>Pezizomycotina</taxon>
        <taxon>Sordariomycetes</taxon>
        <taxon>Hypocreomycetidae</taxon>
        <taxon>Microascales</taxon>
        <taxon>Microascaceae</taxon>
        <taxon>Cephalotrichum</taxon>
    </lineage>
</organism>
<name>A0AAE8SUD0_9PEZI</name>
<gene>
    <name evidence="8" type="ORF">DNG_03528</name>
</gene>
<dbReference type="InterPro" id="IPR001138">
    <property type="entry name" value="Zn2Cys6_DnaBD"/>
</dbReference>
<feature type="compositionally biased region" description="Polar residues" evidence="6">
    <location>
        <begin position="88"/>
        <end position="102"/>
    </location>
</feature>
<dbReference type="GO" id="GO:0005634">
    <property type="term" value="C:nucleus"/>
    <property type="evidence" value="ECO:0007669"/>
    <property type="project" value="UniProtKB-SubCell"/>
</dbReference>
<dbReference type="InterPro" id="IPR007219">
    <property type="entry name" value="XnlR_reg_dom"/>
</dbReference>
<keyword evidence="4" id="KW-0804">Transcription</keyword>
<dbReference type="CDD" id="cd00067">
    <property type="entry name" value="GAL4"/>
    <property type="match status" value="1"/>
</dbReference>
<dbReference type="InterPro" id="IPR050815">
    <property type="entry name" value="TF_fung"/>
</dbReference>
<dbReference type="SMART" id="SM00906">
    <property type="entry name" value="Fungal_trans"/>
    <property type="match status" value="1"/>
</dbReference>
<dbReference type="Gene3D" id="4.10.240.10">
    <property type="entry name" value="Zn(2)-C6 fungal-type DNA-binding domain"/>
    <property type="match status" value="1"/>
</dbReference>
<keyword evidence="5" id="KW-0539">Nucleus</keyword>
<dbReference type="GO" id="GO:0006351">
    <property type="term" value="P:DNA-templated transcription"/>
    <property type="evidence" value="ECO:0007669"/>
    <property type="project" value="InterPro"/>
</dbReference>
<evidence type="ECO:0000256" key="3">
    <source>
        <dbReference type="ARBA" id="ARBA00023015"/>
    </source>
</evidence>
<evidence type="ECO:0000313" key="9">
    <source>
        <dbReference type="Proteomes" id="UP001187682"/>
    </source>
</evidence>
<keyword evidence="9" id="KW-1185">Reference proteome</keyword>
<dbReference type="PANTHER" id="PTHR47338:SF20">
    <property type="entry name" value="ZN(II)2CYS6 TRANSCRIPTION FACTOR (EUROFUNG)"/>
    <property type="match status" value="1"/>
</dbReference>
<evidence type="ECO:0000256" key="1">
    <source>
        <dbReference type="ARBA" id="ARBA00004123"/>
    </source>
</evidence>
<dbReference type="PROSITE" id="PS00463">
    <property type="entry name" value="ZN2_CY6_FUNGAL_1"/>
    <property type="match status" value="1"/>
</dbReference>
<evidence type="ECO:0000256" key="4">
    <source>
        <dbReference type="ARBA" id="ARBA00023163"/>
    </source>
</evidence>
<dbReference type="Proteomes" id="UP001187682">
    <property type="component" value="Unassembled WGS sequence"/>
</dbReference>
<dbReference type="GO" id="GO:0000981">
    <property type="term" value="F:DNA-binding transcription factor activity, RNA polymerase II-specific"/>
    <property type="evidence" value="ECO:0007669"/>
    <property type="project" value="InterPro"/>
</dbReference>
<dbReference type="EMBL" id="ONZQ02000004">
    <property type="protein sequence ID" value="SPO00780.1"/>
    <property type="molecule type" value="Genomic_DNA"/>
</dbReference>
<dbReference type="SUPFAM" id="SSF57701">
    <property type="entry name" value="Zn2/Cys6 DNA-binding domain"/>
    <property type="match status" value="1"/>
</dbReference>
<comment type="subcellular location">
    <subcellularLocation>
        <location evidence="1">Nucleus</location>
    </subcellularLocation>
</comment>
<feature type="region of interest" description="Disordered" evidence="6">
    <location>
        <begin position="88"/>
        <end position="136"/>
    </location>
</feature>
<evidence type="ECO:0000313" key="8">
    <source>
        <dbReference type="EMBL" id="SPO00780.1"/>
    </source>
</evidence>
<protein>
    <recommendedName>
        <fullName evidence="7">Zn(2)-C6 fungal-type domain-containing protein</fullName>
    </recommendedName>
</protein>
<dbReference type="GO" id="GO:0008270">
    <property type="term" value="F:zinc ion binding"/>
    <property type="evidence" value="ECO:0007669"/>
    <property type="project" value="InterPro"/>
</dbReference>
<feature type="domain" description="Zn(2)-C6 fungal-type" evidence="7">
    <location>
        <begin position="21"/>
        <end position="51"/>
    </location>
</feature>
<dbReference type="SMART" id="SM00066">
    <property type="entry name" value="GAL4"/>
    <property type="match status" value="1"/>
</dbReference>
<reference evidence="8" key="1">
    <citation type="submission" date="2018-03" db="EMBL/GenBank/DDBJ databases">
        <authorList>
            <person name="Guldener U."/>
        </authorList>
    </citation>
    <scope>NUCLEOTIDE SEQUENCE</scope>
</reference>
<accession>A0AAE8SUD0</accession>
<proteinExistence type="predicted"/>
<dbReference type="PROSITE" id="PS50048">
    <property type="entry name" value="ZN2_CY6_FUNGAL_2"/>
    <property type="match status" value="1"/>
</dbReference>
<evidence type="ECO:0000259" key="7">
    <source>
        <dbReference type="PROSITE" id="PS50048"/>
    </source>
</evidence>
<dbReference type="AlphaFoldDB" id="A0AAE8SUD0"/>
<dbReference type="CDD" id="cd12148">
    <property type="entry name" value="fungal_TF_MHR"/>
    <property type="match status" value="1"/>
</dbReference>
<evidence type="ECO:0000256" key="2">
    <source>
        <dbReference type="ARBA" id="ARBA00022723"/>
    </source>
</evidence>
<dbReference type="GO" id="GO:0003677">
    <property type="term" value="F:DNA binding"/>
    <property type="evidence" value="ECO:0007669"/>
    <property type="project" value="InterPro"/>
</dbReference>
<comment type="caution">
    <text evidence="8">The sequence shown here is derived from an EMBL/GenBank/DDBJ whole genome shotgun (WGS) entry which is preliminary data.</text>
</comment>
<dbReference type="Pfam" id="PF04082">
    <property type="entry name" value="Fungal_trans"/>
    <property type="match status" value="1"/>
</dbReference>
<evidence type="ECO:0000256" key="5">
    <source>
        <dbReference type="ARBA" id="ARBA00023242"/>
    </source>
</evidence>
<feature type="region of interest" description="Disordered" evidence="6">
    <location>
        <begin position="286"/>
        <end position="309"/>
    </location>
</feature>
<keyword evidence="3" id="KW-0805">Transcription regulation</keyword>
<sequence length="690" mass="76091">MADTFNPVSHADSRPQKMSITCERCKRLKSRCDRRAPSCRRCEVAGAPCEYLGRRRPGFPAGCRQVLEEKISLLQAEVDVLRGKQQGNCSSGAVLTPSSPSISEPDGHNGTCRPLEGRPSPLDQTKDGGEGVVAPRAAIEQPPLSTLLRTNRIKERKPPDDLVASLISLFFLHIHPWIPFLDAQQVLGEMGRLDEPPLLCHALFGISLPFSLDSRLTQSLCDSFWKYTKRRILFEVLEEPSYASLEALAVLTLDLSGMTNGPQVWGALAIAVRLAVQLKTLDGRVLRTSPTEEGSEGEAEREGPGGSPTLHAAQLRRRRLFWAIYTLDCYVSITTSHPSELGEHHIAHFLPSRDATWPANGGDAGAARSIAVFGYHLKLMDISRALHTTYFEYAALSGEDQSQVARWLQRVADCSSALTDWFREIPQGMQYVYDDRPDGRRVGESRRCAPPSVAMAHAYYHSLVIYLHGLVAFPSLAGIGSHSHPEAYRSASREKCASSVESLVSIASSVTKNSVAKLGWPFAWSLWVAARHILIARHNGFAFPAEKFDALLRCLEWSARYWQIGGKYWRLLRQADDEQNSGSSVGGDAGVLCFLLDQRVATSDLEDRFRIDSFFKEAVGTSEPMSVSGVDSRLSSSLRVNLETVETGDLDGLLAPDLFGPSGDSWFSGPLSASSAYQQTYPVYYWDGRS</sequence>